<dbReference type="Gene3D" id="2.60.40.10">
    <property type="entry name" value="Immunoglobulins"/>
    <property type="match status" value="1"/>
</dbReference>
<dbReference type="SUPFAM" id="SSF56300">
    <property type="entry name" value="Metallo-dependent phosphatases"/>
    <property type="match status" value="1"/>
</dbReference>
<dbReference type="Gene3D" id="2.60.40.380">
    <property type="entry name" value="Purple acid phosphatase-like, N-terminal"/>
    <property type="match status" value="1"/>
</dbReference>
<evidence type="ECO:0000313" key="5">
    <source>
        <dbReference type="Proteomes" id="UP000431264"/>
    </source>
</evidence>
<name>A0A6I4IVS5_9FLAO</name>
<keyword evidence="1" id="KW-0732">Signal</keyword>
<dbReference type="InterPro" id="IPR015914">
    <property type="entry name" value="PAPs_N"/>
</dbReference>
<dbReference type="Gene3D" id="3.60.21.10">
    <property type="match status" value="1"/>
</dbReference>
<dbReference type="NCBIfam" id="NF033708">
    <property type="entry name" value="T9SS_Cterm_ChiA"/>
    <property type="match status" value="1"/>
</dbReference>
<evidence type="ECO:0000313" key="4">
    <source>
        <dbReference type="EMBL" id="MVO10905.1"/>
    </source>
</evidence>
<evidence type="ECO:0000259" key="3">
    <source>
        <dbReference type="Pfam" id="PF16656"/>
    </source>
</evidence>
<dbReference type="InterPro" id="IPR039331">
    <property type="entry name" value="PAPs-like"/>
</dbReference>
<dbReference type="GO" id="GO:0046872">
    <property type="term" value="F:metal ion binding"/>
    <property type="evidence" value="ECO:0007669"/>
    <property type="project" value="InterPro"/>
</dbReference>
<dbReference type="Proteomes" id="UP000431264">
    <property type="component" value="Unassembled WGS sequence"/>
</dbReference>
<dbReference type="Pfam" id="PF17957">
    <property type="entry name" value="Big_7"/>
    <property type="match status" value="1"/>
</dbReference>
<dbReference type="InterPro" id="IPR008963">
    <property type="entry name" value="Purple_acid_Pase-like_N"/>
</dbReference>
<dbReference type="InterPro" id="IPR029052">
    <property type="entry name" value="Metallo-depent_PP-like"/>
</dbReference>
<comment type="caution">
    <text evidence="4">The sequence shown here is derived from an EMBL/GenBank/DDBJ whole genome shotgun (WGS) entry which is preliminary data.</text>
</comment>
<dbReference type="EMBL" id="WQLW01000017">
    <property type="protein sequence ID" value="MVO10905.1"/>
    <property type="molecule type" value="Genomic_DNA"/>
</dbReference>
<dbReference type="Pfam" id="PF00149">
    <property type="entry name" value="Metallophos"/>
    <property type="match status" value="1"/>
</dbReference>
<dbReference type="AlphaFoldDB" id="A0A6I4IVS5"/>
<evidence type="ECO:0000259" key="2">
    <source>
        <dbReference type="Pfam" id="PF00149"/>
    </source>
</evidence>
<dbReference type="PANTHER" id="PTHR22953">
    <property type="entry name" value="ACID PHOSPHATASE RELATED"/>
    <property type="match status" value="1"/>
</dbReference>
<gene>
    <name evidence="4" type="ORF">GOQ30_17170</name>
</gene>
<dbReference type="Pfam" id="PF16656">
    <property type="entry name" value="Pur_ac_phosph_N"/>
    <property type="match status" value="1"/>
</dbReference>
<proteinExistence type="predicted"/>
<dbReference type="PANTHER" id="PTHR22953:SF153">
    <property type="entry name" value="PURPLE ACID PHOSPHATASE"/>
    <property type="match status" value="1"/>
</dbReference>
<organism evidence="4 5">
    <name type="scientific">Flavobacterium profundi</name>
    <dbReference type="NCBI Taxonomy" id="1774945"/>
    <lineage>
        <taxon>Bacteria</taxon>
        <taxon>Pseudomonadati</taxon>
        <taxon>Bacteroidota</taxon>
        <taxon>Flavobacteriia</taxon>
        <taxon>Flavobacteriales</taxon>
        <taxon>Flavobacteriaceae</taxon>
        <taxon>Flavobacterium</taxon>
    </lineage>
</organism>
<dbReference type="RefSeq" id="WP_140999326.1">
    <property type="nucleotide sequence ID" value="NZ_VDCZ01000017.1"/>
</dbReference>
<dbReference type="InterPro" id="IPR013783">
    <property type="entry name" value="Ig-like_fold"/>
</dbReference>
<dbReference type="OrthoDB" id="9804511at2"/>
<dbReference type="GO" id="GO:0003993">
    <property type="term" value="F:acid phosphatase activity"/>
    <property type="evidence" value="ECO:0007669"/>
    <property type="project" value="InterPro"/>
</dbReference>
<accession>A0A6I4IVS5</accession>
<dbReference type="InterPro" id="IPR004843">
    <property type="entry name" value="Calcineurin-like_PHP"/>
</dbReference>
<keyword evidence="5" id="KW-1185">Reference proteome</keyword>
<feature type="domain" description="Calcineurin-like phosphoesterase" evidence="2">
    <location>
        <begin position="139"/>
        <end position="261"/>
    </location>
</feature>
<dbReference type="SUPFAM" id="SSF49363">
    <property type="entry name" value="Purple acid phosphatase, N-terminal domain"/>
    <property type="match status" value="1"/>
</dbReference>
<evidence type="ECO:0000256" key="1">
    <source>
        <dbReference type="ARBA" id="ARBA00022729"/>
    </source>
</evidence>
<reference evidence="5" key="1">
    <citation type="submission" date="2019-05" db="EMBL/GenBank/DDBJ databases">
        <title>Flavobacterium profundi sp. nov., isolated from a deep-sea seamount.</title>
        <authorList>
            <person name="Zhang D.-C."/>
        </authorList>
    </citation>
    <scope>NUCLEOTIDE SEQUENCE [LARGE SCALE GENOMIC DNA]</scope>
    <source>
        <strain evidence="5">TP390</strain>
    </source>
</reference>
<feature type="domain" description="Purple acid phosphatase N-terminal" evidence="3">
    <location>
        <begin position="25"/>
        <end position="112"/>
    </location>
</feature>
<sequence length="779" mass="86492">MKKSYLLFLLLSYLTGFSSNDKYRIILSDNPSSTITIAWNQISGTNPTVYYGTTDFGTNWNSYPNTKTVNRSISYRGMNNQFARITGLSANTAYYFVIKDSQGTSQRFWFKTAPNDLSRLSFIAGGDSRNNRTPRQKANKLVAKLKPHAVFFGGDMTDSDNDAQWKEWFDDWQLTIASDGRMFPIIPARGNHEGASTIYNLFDTPTSDSYYAITFGANLIRMYSLNSEISVTGNQNTWLNNDLQNHSNVIWKGAQYHKPMRPHNAAKSEGTSVYNAWAQTFYNNEVRMVIDCDSHTVKSTWPLKPSTQSGNDEGFVRDDNNGTVYLGEGCWGAPLRANDDNKSWTRNSGSFNQFKLIFVDQNKIEARTIKIDNADTVGSVSNSNPFVLPANLDVWNPSNGAVVEIFKNTYQAAPEIALSSITNGQCYDDGNNIAINVNVIEDGGGIVDAKLYINGNYVASDVTAPYAFNYNFAAGTQTITVVVTDTTNRTASIEKYIYVENFTNTETFSILTGDDDVEEAQDGRLYTDSSDLELTYDSYNGLLYQNIGLRFVNIRIPQGAIINSAYIQFTVDEANSATCELEIAVENTSDAAEYVEALSYGVSSRNYYGTTVSWSPVAWPTTNQSGAGQRTPSLKNLVQYCVNKSNWQNGNAIAFKIKGKGVSLTNTAAKRVADSFEGGSAKAPKLVVSYTYGCNTLAKSQFENQPELNVKTNPNDLILDYADEMESVAVYEITGKLVWQKESIRQTSVVIEGIPRKNQVLLIKAQTKEGKSITKKIIF</sequence>
<protein>
    <submittedName>
        <fullName evidence="4">T9SS sorting signal type C domain-containing protein</fullName>
    </submittedName>
</protein>